<dbReference type="KEGG" id="hbe:BEI_2309"/>
<sequence length="132" mass="14151">MAASQGPAQRLFGAGKRLLSSLLATGETRLRLAVLELEEERARLIALLMLAGISLILLLLGLGVLTALVIVAFWESHRLTAIGASAAVLLLGGLGLAGWVMHLARRRTLLVDTLKHLALDRELAERDRDAQG</sequence>
<keyword evidence="1" id="KW-1133">Transmembrane helix</keyword>
<dbReference type="InterPro" id="IPR009937">
    <property type="entry name" value="Phage_holin_3_6"/>
</dbReference>
<evidence type="ECO:0000313" key="2">
    <source>
        <dbReference type="EMBL" id="ATJ83296.1"/>
    </source>
</evidence>
<organism evidence="2 3">
    <name type="scientific">Halomonas beimenensis</name>
    <dbReference type="NCBI Taxonomy" id="475662"/>
    <lineage>
        <taxon>Bacteria</taxon>
        <taxon>Pseudomonadati</taxon>
        <taxon>Pseudomonadota</taxon>
        <taxon>Gammaproteobacteria</taxon>
        <taxon>Oceanospirillales</taxon>
        <taxon>Halomonadaceae</taxon>
        <taxon>Halomonas</taxon>
    </lineage>
</organism>
<feature type="transmembrane region" description="Helical" evidence="1">
    <location>
        <begin position="44"/>
        <end position="74"/>
    </location>
</feature>
<accession>A0A291P8Q4</accession>
<feature type="transmembrane region" description="Helical" evidence="1">
    <location>
        <begin position="80"/>
        <end position="100"/>
    </location>
</feature>
<dbReference type="Proteomes" id="UP000219993">
    <property type="component" value="Chromosome"/>
</dbReference>
<dbReference type="OrthoDB" id="6174576at2"/>
<keyword evidence="1" id="KW-0812">Transmembrane</keyword>
<gene>
    <name evidence="2" type="ORF">BEI_2309</name>
</gene>
<name>A0A291P8Q4_9GAMM</name>
<dbReference type="RefSeq" id="WP_097789653.1">
    <property type="nucleotide sequence ID" value="NZ_BAAADT010000004.1"/>
</dbReference>
<evidence type="ECO:0000256" key="1">
    <source>
        <dbReference type="SAM" id="Phobius"/>
    </source>
</evidence>
<evidence type="ECO:0000313" key="3">
    <source>
        <dbReference type="Proteomes" id="UP000219993"/>
    </source>
</evidence>
<keyword evidence="3" id="KW-1185">Reference proteome</keyword>
<keyword evidence="1" id="KW-0472">Membrane</keyword>
<protein>
    <submittedName>
        <fullName evidence="2">Inner membrane protein YqjE</fullName>
    </submittedName>
</protein>
<reference evidence="2 3" key="1">
    <citation type="journal article" date="2017" name="Sci. Rep.">
        <title>Revealing the Saline Adaptation Strategies of the Halophilic Bacterium Halomonas beimenensis through High-throughput Omics and Transposon Mutagenesis Approaches.</title>
        <authorList>
            <person name="Chen Y.H."/>
            <person name="Lin S.S."/>
            <person name="Shyu Y.T."/>
        </authorList>
    </citation>
    <scope>NUCLEOTIDE SEQUENCE [LARGE SCALE GENOMIC DNA]</scope>
    <source>
        <strain evidence="2 3">NTU-111</strain>
    </source>
</reference>
<dbReference type="EMBL" id="CP021435">
    <property type="protein sequence ID" value="ATJ83296.1"/>
    <property type="molecule type" value="Genomic_DNA"/>
</dbReference>
<dbReference type="Pfam" id="PF07332">
    <property type="entry name" value="Phage_holin_3_6"/>
    <property type="match status" value="1"/>
</dbReference>
<dbReference type="AlphaFoldDB" id="A0A291P8Q4"/>
<proteinExistence type="predicted"/>